<evidence type="ECO:0000256" key="1">
    <source>
        <dbReference type="SAM" id="MobiDB-lite"/>
    </source>
</evidence>
<feature type="non-terminal residue" evidence="2">
    <location>
        <position position="125"/>
    </location>
</feature>
<feature type="compositionally biased region" description="Basic and acidic residues" evidence="1">
    <location>
        <begin position="37"/>
        <end position="46"/>
    </location>
</feature>
<dbReference type="EMBL" id="BKCJ011559827">
    <property type="protein sequence ID" value="GFD41801.1"/>
    <property type="molecule type" value="Genomic_DNA"/>
</dbReference>
<feature type="non-terminal residue" evidence="2">
    <location>
        <position position="1"/>
    </location>
</feature>
<feature type="region of interest" description="Disordered" evidence="1">
    <location>
        <begin position="1"/>
        <end position="46"/>
    </location>
</feature>
<evidence type="ECO:0000313" key="2">
    <source>
        <dbReference type="EMBL" id="GFD41801.1"/>
    </source>
</evidence>
<accession>A0A699WAK2</accession>
<organism evidence="2">
    <name type="scientific">Tanacetum cinerariifolium</name>
    <name type="common">Dalmatian daisy</name>
    <name type="synonym">Chrysanthemum cinerariifolium</name>
    <dbReference type="NCBI Taxonomy" id="118510"/>
    <lineage>
        <taxon>Eukaryota</taxon>
        <taxon>Viridiplantae</taxon>
        <taxon>Streptophyta</taxon>
        <taxon>Embryophyta</taxon>
        <taxon>Tracheophyta</taxon>
        <taxon>Spermatophyta</taxon>
        <taxon>Magnoliopsida</taxon>
        <taxon>eudicotyledons</taxon>
        <taxon>Gunneridae</taxon>
        <taxon>Pentapetalae</taxon>
        <taxon>asterids</taxon>
        <taxon>campanulids</taxon>
        <taxon>Asterales</taxon>
        <taxon>Asteraceae</taxon>
        <taxon>Asteroideae</taxon>
        <taxon>Anthemideae</taxon>
        <taxon>Anthemidinae</taxon>
        <taxon>Tanacetum</taxon>
    </lineage>
</organism>
<dbReference type="AlphaFoldDB" id="A0A699WAK2"/>
<sequence length="125" mass="14353">VDAFVPIDSEEDEKRVGSRKKRVAGSSSKQKSPKKQKVNDQESVNSDKELRKCLKVVPDDDKAINYKTLDVKSLIVDYESQVLGTMEACDVHVYKLTKLDGSYRHFLTFFRMLEVLDRQDVLDLN</sequence>
<reference evidence="2" key="1">
    <citation type="journal article" date="2019" name="Sci. Rep.">
        <title>Draft genome of Tanacetum cinerariifolium, the natural source of mosquito coil.</title>
        <authorList>
            <person name="Yamashiro T."/>
            <person name="Shiraishi A."/>
            <person name="Satake H."/>
            <person name="Nakayama K."/>
        </authorList>
    </citation>
    <scope>NUCLEOTIDE SEQUENCE</scope>
</reference>
<comment type="caution">
    <text evidence="2">The sequence shown here is derived from an EMBL/GenBank/DDBJ whole genome shotgun (WGS) entry which is preliminary data.</text>
</comment>
<name>A0A699WAK2_TANCI</name>
<protein>
    <submittedName>
        <fullName evidence="2">Uncharacterized protein</fullName>
    </submittedName>
</protein>
<proteinExistence type="predicted"/>
<gene>
    <name evidence="2" type="ORF">Tci_913770</name>
</gene>